<keyword evidence="4" id="KW-1185">Reference proteome</keyword>
<protein>
    <submittedName>
        <fullName evidence="3">Uncharacterized protein</fullName>
    </submittedName>
</protein>
<name>A0A9X3LU39_9CORY</name>
<gene>
    <name evidence="3" type="ORF">L8U60_06475</name>
</gene>
<comment type="caution">
    <text evidence="3">The sequence shown here is derived from an EMBL/GenBank/DDBJ whole genome shotgun (WGS) entry which is preliminary data.</text>
</comment>
<sequence>MASHEYRPGFAPGHPENDLHAAADYSNKVRPTPHSFDELADQPDPKEVNERNAASTKQALWFAAATVAITFLVAGILAFISRMMGGPLCEAGEATWLCTGTWRTAWSVISSIPPVAGILGCAIIMVRKLNRYERWMPWMGVFWLPIVPFAMWWLTITIGILAADSA</sequence>
<accession>A0A9X3LU39</accession>
<feature type="transmembrane region" description="Helical" evidence="2">
    <location>
        <begin position="59"/>
        <end position="84"/>
    </location>
</feature>
<proteinExistence type="predicted"/>
<keyword evidence="2" id="KW-0812">Transmembrane</keyword>
<keyword evidence="2" id="KW-0472">Membrane</keyword>
<feature type="region of interest" description="Disordered" evidence="1">
    <location>
        <begin position="1"/>
        <end position="24"/>
    </location>
</feature>
<evidence type="ECO:0000313" key="4">
    <source>
        <dbReference type="Proteomes" id="UP001146468"/>
    </source>
</evidence>
<reference evidence="3" key="1">
    <citation type="submission" date="2022-02" db="EMBL/GenBank/DDBJ databases">
        <title>Corynebacterium sp. from urogenital microbiome.</title>
        <authorList>
            <person name="Cappelli E.A."/>
            <person name="Ribeiro T.G."/>
            <person name="Peixe L."/>
        </authorList>
    </citation>
    <scope>NUCLEOTIDE SEQUENCE</scope>
    <source>
        <strain evidence="3">C8Ua_172</strain>
    </source>
</reference>
<dbReference type="Proteomes" id="UP001146468">
    <property type="component" value="Unassembled WGS sequence"/>
</dbReference>
<organism evidence="3 4">
    <name type="scientific">Corynebacterium meitnerae</name>
    <dbReference type="NCBI Taxonomy" id="2913498"/>
    <lineage>
        <taxon>Bacteria</taxon>
        <taxon>Bacillati</taxon>
        <taxon>Actinomycetota</taxon>
        <taxon>Actinomycetes</taxon>
        <taxon>Mycobacteriales</taxon>
        <taxon>Corynebacteriaceae</taxon>
        <taxon>Corynebacterium</taxon>
    </lineage>
</organism>
<feature type="transmembrane region" description="Helical" evidence="2">
    <location>
        <begin position="104"/>
        <end position="126"/>
    </location>
</feature>
<evidence type="ECO:0000256" key="2">
    <source>
        <dbReference type="SAM" id="Phobius"/>
    </source>
</evidence>
<dbReference type="RefSeq" id="WP_269965552.1">
    <property type="nucleotide sequence ID" value="NZ_JAKMUS010000008.1"/>
</dbReference>
<keyword evidence="2" id="KW-1133">Transmembrane helix</keyword>
<feature type="transmembrane region" description="Helical" evidence="2">
    <location>
        <begin position="138"/>
        <end position="163"/>
    </location>
</feature>
<evidence type="ECO:0000313" key="3">
    <source>
        <dbReference type="EMBL" id="MCZ9294129.1"/>
    </source>
</evidence>
<dbReference type="AlphaFoldDB" id="A0A9X3LU39"/>
<evidence type="ECO:0000256" key="1">
    <source>
        <dbReference type="SAM" id="MobiDB-lite"/>
    </source>
</evidence>
<dbReference type="EMBL" id="JAKMUS010000008">
    <property type="protein sequence ID" value="MCZ9294129.1"/>
    <property type="molecule type" value="Genomic_DNA"/>
</dbReference>